<keyword evidence="3" id="KW-1133">Transmembrane helix</keyword>
<dbReference type="Pfam" id="PF05345">
    <property type="entry name" value="He_PIG"/>
    <property type="match status" value="1"/>
</dbReference>
<dbReference type="EMBL" id="BMGB01000001">
    <property type="protein sequence ID" value="GGA93640.1"/>
    <property type="molecule type" value="Genomic_DNA"/>
</dbReference>
<organism evidence="4 5">
    <name type="scientific">Conyzicola nivalis</name>
    <dbReference type="NCBI Taxonomy" id="1477021"/>
    <lineage>
        <taxon>Bacteria</taxon>
        <taxon>Bacillati</taxon>
        <taxon>Actinomycetota</taxon>
        <taxon>Actinomycetes</taxon>
        <taxon>Micrococcales</taxon>
        <taxon>Microbacteriaceae</taxon>
        <taxon>Conyzicola</taxon>
    </lineage>
</organism>
<dbReference type="Pfam" id="PF11999">
    <property type="entry name" value="Ice_binding"/>
    <property type="match status" value="1"/>
</dbReference>
<keyword evidence="3" id="KW-0812">Transmembrane</keyword>
<comment type="similarity">
    <text evidence="1">Belongs to the ice-binding protein family.</text>
</comment>
<dbReference type="InterPro" id="IPR015919">
    <property type="entry name" value="Cadherin-like_sf"/>
</dbReference>
<evidence type="ECO:0000256" key="2">
    <source>
        <dbReference type="ARBA" id="ARBA00022729"/>
    </source>
</evidence>
<keyword evidence="3" id="KW-0472">Membrane</keyword>
<gene>
    <name evidence="4" type="ORF">GCM10010979_05260</name>
</gene>
<dbReference type="RefSeq" id="WP_188509155.1">
    <property type="nucleotide sequence ID" value="NZ_BMGB01000001.1"/>
</dbReference>
<dbReference type="InterPro" id="IPR013783">
    <property type="entry name" value="Ig-like_fold"/>
</dbReference>
<proteinExistence type="inferred from homology"/>
<dbReference type="Gene3D" id="2.60.40.10">
    <property type="entry name" value="Immunoglobulins"/>
    <property type="match status" value="1"/>
</dbReference>
<dbReference type="Proteomes" id="UP000606922">
    <property type="component" value="Unassembled WGS sequence"/>
</dbReference>
<reference evidence="4" key="1">
    <citation type="journal article" date="2014" name="Int. J. Syst. Evol. Microbiol.">
        <title>Complete genome sequence of Corynebacterium casei LMG S-19264T (=DSM 44701T), isolated from a smear-ripened cheese.</title>
        <authorList>
            <consortium name="US DOE Joint Genome Institute (JGI-PGF)"/>
            <person name="Walter F."/>
            <person name="Albersmeier A."/>
            <person name="Kalinowski J."/>
            <person name="Ruckert C."/>
        </authorList>
    </citation>
    <scope>NUCLEOTIDE SEQUENCE</scope>
    <source>
        <strain evidence="4">CGMCC 1.12813</strain>
    </source>
</reference>
<dbReference type="SUPFAM" id="SSF49313">
    <property type="entry name" value="Cadherin-like"/>
    <property type="match status" value="1"/>
</dbReference>
<keyword evidence="5" id="KW-1185">Reference proteome</keyword>
<dbReference type="GO" id="GO:0016020">
    <property type="term" value="C:membrane"/>
    <property type="evidence" value="ECO:0007669"/>
    <property type="project" value="InterPro"/>
</dbReference>
<evidence type="ECO:0000256" key="3">
    <source>
        <dbReference type="SAM" id="Phobius"/>
    </source>
</evidence>
<keyword evidence="2" id="KW-0732">Signal</keyword>
<accession>A0A916WFT0</accession>
<dbReference type="InterPro" id="IPR021884">
    <property type="entry name" value="Ice-bd_prot"/>
</dbReference>
<name>A0A916WFT0_9MICO</name>
<feature type="transmembrane region" description="Helical" evidence="3">
    <location>
        <begin position="378"/>
        <end position="397"/>
    </location>
</feature>
<dbReference type="GO" id="GO:0005509">
    <property type="term" value="F:calcium ion binding"/>
    <property type="evidence" value="ECO:0007669"/>
    <property type="project" value="InterPro"/>
</dbReference>
<dbReference type="GO" id="GO:0005975">
    <property type="term" value="P:carbohydrate metabolic process"/>
    <property type="evidence" value="ECO:0007669"/>
    <property type="project" value="UniProtKB-ARBA"/>
</dbReference>
<evidence type="ECO:0000313" key="5">
    <source>
        <dbReference type="Proteomes" id="UP000606922"/>
    </source>
</evidence>
<evidence type="ECO:0000256" key="1">
    <source>
        <dbReference type="ARBA" id="ARBA00005445"/>
    </source>
</evidence>
<comment type="caution">
    <text evidence="4">The sequence shown here is derived from an EMBL/GenBank/DDBJ whole genome shotgun (WGS) entry which is preliminary data.</text>
</comment>
<reference evidence="4" key="2">
    <citation type="submission" date="2020-09" db="EMBL/GenBank/DDBJ databases">
        <authorList>
            <person name="Sun Q."/>
            <person name="Zhou Y."/>
        </authorList>
    </citation>
    <scope>NUCLEOTIDE SEQUENCE</scope>
    <source>
        <strain evidence="4">CGMCC 1.12813</strain>
    </source>
</reference>
<sequence length="403" mass="38617">MTGSHNRRGIAAVAIAVGIGIAVLPAASASADVTIDGPINLGTATAFGVLGASTVTNTGPSNISGDLGLSPGTSITGFPPGIVLGTVEPTTAVAAQAQADLTTAYNVAASLTPTTSGLSDLVGLSLTPGVYSGPTLSLSGDLTLAGTAESVWVFQADSTLITGSASRILLTGGASSCNVFWKVGSSATLGTASQFVGTLMASQSITATTSATVQGRLLADNAAVTLDSNVITRPTGCEDASTTVVLASPTITSGAPTATAVVGTPYTFTITASGTPAAGFRISAGGLPTGLTFDSTTGVISGTPTTAGSYTFTVTASNGVAPDTAASYTVAVTTAAAAVAPGATPAAAAAPGATPAVAVNSVARGAGVGELAATGADLTPILVLSVLLLALGGGLLVRSSRSR</sequence>
<protein>
    <submittedName>
        <fullName evidence="4">Uncharacterized protein</fullName>
    </submittedName>
</protein>
<evidence type="ECO:0000313" key="4">
    <source>
        <dbReference type="EMBL" id="GGA93640.1"/>
    </source>
</evidence>
<dbReference type="AlphaFoldDB" id="A0A916WFT0"/>